<proteinExistence type="predicted"/>
<protein>
    <submittedName>
        <fullName evidence="2">Uncharacterized protein</fullName>
    </submittedName>
</protein>
<evidence type="ECO:0000313" key="3">
    <source>
        <dbReference type="Proteomes" id="UP000501705"/>
    </source>
</evidence>
<dbReference type="RefSeq" id="WP_167461438.1">
    <property type="nucleotide sequence ID" value="NZ_CP046171.1"/>
</dbReference>
<gene>
    <name evidence="2" type="ORF">F5X71_08390</name>
</gene>
<feature type="region of interest" description="Disordered" evidence="1">
    <location>
        <begin position="132"/>
        <end position="159"/>
    </location>
</feature>
<dbReference type="EMBL" id="CP046171">
    <property type="protein sequence ID" value="QIS02339.1"/>
    <property type="molecule type" value="Genomic_DNA"/>
</dbReference>
<organism evidence="2 3">
    <name type="scientific">Nocardia brasiliensis</name>
    <dbReference type="NCBI Taxonomy" id="37326"/>
    <lineage>
        <taxon>Bacteria</taxon>
        <taxon>Bacillati</taxon>
        <taxon>Actinomycetota</taxon>
        <taxon>Actinomycetes</taxon>
        <taxon>Mycobacteriales</taxon>
        <taxon>Nocardiaceae</taxon>
        <taxon>Nocardia</taxon>
    </lineage>
</organism>
<evidence type="ECO:0000313" key="2">
    <source>
        <dbReference type="EMBL" id="QIS02339.1"/>
    </source>
</evidence>
<name>A0A6G9XN61_NOCBR</name>
<reference evidence="2 3" key="1">
    <citation type="journal article" date="2019" name="ACS Chem. Biol.">
        <title>Identification and Mobilization of a Cryptic Antibiotic Biosynthesis Gene Locus from a Human-Pathogenic Nocardia Isolate.</title>
        <authorList>
            <person name="Herisse M."/>
            <person name="Ishida K."/>
            <person name="Porter J.L."/>
            <person name="Howden B."/>
            <person name="Hertweck C."/>
            <person name="Stinear T.P."/>
            <person name="Pidot S.J."/>
        </authorList>
    </citation>
    <scope>NUCLEOTIDE SEQUENCE [LARGE SCALE GENOMIC DNA]</scope>
    <source>
        <strain evidence="2 3">AUSMDU00024985</strain>
    </source>
</reference>
<accession>A0A6G9XN61</accession>
<sequence length="159" mass="17799">MNRDDNPQPGPRYAEIETAARELRETIALETGRLADRLLGRPEFGSAQWQLEWDQRGTPEGRRRQVDWYLVKIRIDAAAGLDPHGNAVNARGFGASWAEIGDAYGISAEGAAERWERAATDFIERYRGTALLPECETPPTPTQVEPGKERPNIGIERSR</sequence>
<evidence type="ECO:0000256" key="1">
    <source>
        <dbReference type="SAM" id="MobiDB-lite"/>
    </source>
</evidence>
<dbReference type="Proteomes" id="UP000501705">
    <property type="component" value="Chromosome"/>
</dbReference>
<feature type="compositionally biased region" description="Basic and acidic residues" evidence="1">
    <location>
        <begin position="146"/>
        <end position="159"/>
    </location>
</feature>
<dbReference type="AlphaFoldDB" id="A0A6G9XN61"/>